<accession>A0ABU3Z8U2</accession>
<proteinExistence type="predicted"/>
<evidence type="ECO:0000259" key="1">
    <source>
        <dbReference type="Pfam" id="PF07883"/>
    </source>
</evidence>
<gene>
    <name evidence="2" type="ORF">RVY80_05660</name>
</gene>
<reference evidence="2 3" key="1">
    <citation type="submission" date="2023-10" db="EMBL/GenBank/DDBJ databases">
        <title>Veillonella sp. nov., isolated from a pig farm feces dump.</title>
        <authorList>
            <person name="Chang Y.-H."/>
        </authorList>
    </citation>
    <scope>NUCLEOTIDE SEQUENCE [LARGE SCALE GENOMIC DNA]</scope>
    <source>
        <strain evidence="2 3">YH-vei2233</strain>
    </source>
</reference>
<dbReference type="PANTHER" id="PTHR37694:SF1">
    <property type="entry name" value="SLR8022 PROTEIN"/>
    <property type="match status" value="1"/>
</dbReference>
<dbReference type="Pfam" id="PF07883">
    <property type="entry name" value="Cupin_2"/>
    <property type="match status" value="1"/>
</dbReference>
<dbReference type="InterPro" id="IPR013096">
    <property type="entry name" value="Cupin_2"/>
</dbReference>
<sequence>MSILKNIAEKEVLELKNQVTYQDGQVASKTLIQNDGVGLTLFAFAKDEGISTHESKGDAIVNALEGVGRITIDGVDYILHAGESIVMPANHPHAVYGIENFKMLLIVTFPEKEASQPTVTTEAAQRNDMVDGSLVDGMTEESHDALKAMVDDSTVMIKDGRF</sequence>
<name>A0ABU3Z8U2_9FIRM</name>
<dbReference type="Proteomes" id="UP001272515">
    <property type="component" value="Unassembled WGS sequence"/>
</dbReference>
<dbReference type="InterPro" id="IPR011051">
    <property type="entry name" value="RmlC_Cupin_sf"/>
</dbReference>
<dbReference type="InterPro" id="IPR014710">
    <property type="entry name" value="RmlC-like_jellyroll"/>
</dbReference>
<comment type="caution">
    <text evidence="2">The sequence shown here is derived from an EMBL/GenBank/DDBJ whole genome shotgun (WGS) entry which is preliminary data.</text>
</comment>
<dbReference type="SUPFAM" id="SSF51182">
    <property type="entry name" value="RmlC-like cupins"/>
    <property type="match status" value="1"/>
</dbReference>
<dbReference type="CDD" id="cd02230">
    <property type="entry name" value="cupin_HP0902-like"/>
    <property type="match status" value="1"/>
</dbReference>
<feature type="domain" description="Cupin type-2" evidence="1">
    <location>
        <begin position="42"/>
        <end position="105"/>
    </location>
</feature>
<evidence type="ECO:0000313" key="3">
    <source>
        <dbReference type="Proteomes" id="UP001272515"/>
    </source>
</evidence>
<dbReference type="PANTHER" id="PTHR37694">
    <property type="entry name" value="SLR8022 PROTEIN"/>
    <property type="match status" value="1"/>
</dbReference>
<evidence type="ECO:0000313" key="2">
    <source>
        <dbReference type="EMBL" id="MDV5088333.1"/>
    </source>
</evidence>
<dbReference type="RefSeq" id="WP_317329906.1">
    <property type="nucleotide sequence ID" value="NZ_JAWJZA010000045.1"/>
</dbReference>
<protein>
    <submittedName>
        <fullName evidence="2">Cupin domain-containing protein</fullName>
    </submittedName>
</protein>
<keyword evidence="3" id="KW-1185">Reference proteome</keyword>
<dbReference type="EMBL" id="JAWJZB010000006">
    <property type="protein sequence ID" value="MDV5088333.1"/>
    <property type="molecule type" value="Genomic_DNA"/>
</dbReference>
<organism evidence="2 3">
    <name type="scientific">Veillonella absiana</name>
    <dbReference type="NCBI Taxonomy" id="3079305"/>
    <lineage>
        <taxon>Bacteria</taxon>
        <taxon>Bacillati</taxon>
        <taxon>Bacillota</taxon>
        <taxon>Negativicutes</taxon>
        <taxon>Veillonellales</taxon>
        <taxon>Veillonellaceae</taxon>
        <taxon>Veillonella</taxon>
    </lineage>
</organism>
<dbReference type="Gene3D" id="2.60.120.10">
    <property type="entry name" value="Jelly Rolls"/>
    <property type="match status" value="1"/>
</dbReference>